<evidence type="ECO:0000313" key="2">
    <source>
        <dbReference type="EMBL" id="QDU59592.1"/>
    </source>
</evidence>
<dbReference type="KEGG" id="knv:Pan216_04230"/>
<accession>A0A518AXZ4</accession>
<sequence length="82" mass="9585">MSGGRASIGRSERRGKVLGLHHYVRMVRVAIRVMVMMVTVVVVIRDHRRVNMWTKIVPRRLLVTVRMAESHCLSQQQARHQR</sequence>
<keyword evidence="3" id="KW-1185">Reference proteome</keyword>
<dbReference type="EMBL" id="CP036279">
    <property type="protein sequence ID" value="QDU59592.1"/>
    <property type="molecule type" value="Genomic_DNA"/>
</dbReference>
<keyword evidence="1" id="KW-0472">Membrane</keyword>
<protein>
    <submittedName>
        <fullName evidence="2">Uncharacterized protein</fullName>
    </submittedName>
</protein>
<keyword evidence="1" id="KW-1133">Transmembrane helix</keyword>
<feature type="transmembrane region" description="Helical" evidence="1">
    <location>
        <begin position="26"/>
        <end position="44"/>
    </location>
</feature>
<dbReference type="AlphaFoldDB" id="A0A518AXZ4"/>
<keyword evidence="1" id="KW-0812">Transmembrane</keyword>
<reference evidence="2 3" key="1">
    <citation type="submission" date="2019-02" db="EMBL/GenBank/DDBJ databases">
        <title>Deep-cultivation of Planctomycetes and their phenomic and genomic characterization uncovers novel biology.</title>
        <authorList>
            <person name="Wiegand S."/>
            <person name="Jogler M."/>
            <person name="Boedeker C."/>
            <person name="Pinto D."/>
            <person name="Vollmers J."/>
            <person name="Rivas-Marin E."/>
            <person name="Kohn T."/>
            <person name="Peeters S.H."/>
            <person name="Heuer A."/>
            <person name="Rast P."/>
            <person name="Oberbeckmann S."/>
            <person name="Bunk B."/>
            <person name="Jeske O."/>
            <person name="Meyerdierks A."/>
            <person name="Storesund J.E."/>
            <person name="Kallscheuer N."/>
            <person name="Luecker S."/>
            <person name="Lage O.M."/>
            <person name="Pohl T."/>
            <person name="Merkel B.J."/>
            <person name="Hornburger P."/>
            <person name="Mueller R.-W."/>
            <person name="Bruemmer F."/>
            <person name="Labrenz M."/>
            <person name="Spormann A.M."/>
            <person name="Op den Camp H."/>
            <person name="Overmann J."/>
            <person name="Amann R."/>
            <person name="Jetten M.S.M."/>
            <person name="Mascher T."/>
            <person name="Medema M.H."/>
            <person name="Devos D.P."/>
            <person name="Kaster A.-K."/>
            <person name="Ovreas L."/>
            <person name="Rohde M."/>
            <person name="Galperin M.Y."/>
            <person name="Jogler C."/>
        </authorList>
    </citation>
    <scope>NUCLEOTIDE SEQUENCE [LARGE SCALE GENOMIC DNA]</scope>
    <source>
        <strain evidence="2 3">Pan216</strain>
    </source>
</reference>
<evidence type="ECO:0000256" key="1">
    <source>
        <dbReference type="SAM" id="Phobius"/>
    </source>
</evidence>
<gene>
    <name evidence="2" type="ORF">Pan216_04230</name>
</gene>
<dbReference type="Proteomes" id="UP000317093">
    <property type="component" value="Chromosome"/>
</dbReference>
<proteinExistence type="predicted"/>
<organism evidence="2 3">
    <name type="scientific">Kolteria novifilia</name>
    <dbReference type="NCBI Taxonomy" id="2527975"/>
    <lineage>
        <taxon>Bacteria</taxon>
        <taxon>Pseudomonadati</taxon>
        <taxon>Planctomycetota</taxon>
        <taxon>Planctomycetia</taxon>
        <taxon>Kolteriales</taxon>
        <taxon>Kolteriaceae</taxon>
        <taxon>Kolteria</taxon>
    </lineage>
</organism>
<evidence type="ECO:0000313" key="3">
    <source>
        <dbReference type="Proteomes" id="UP000317093"/>
    </source>
</evidence>
<name>A0A518AXZ4_9BACT</name>